<dbReference type="KEGG" id="schv:BRCON_1709"/>
<evidence type="ECO:0000256" key="1">
    <source>
        <dbReference type="SAM" id="Phobius"/>
    </source>
</evidence>
<dbReference type="Pfam" id="PF07963">
    <property type="entry name" value="N_methyl"/>
    <property type="match status" value="1"/>
</dbReference>
<accession>A0A2Z4Y679</accession>
<dbReference type="EMBL" id="CP030759">
    <property type="protein sequence ID" value="AXA36486.1"/>
    <property type="molecule type" value="Genomic_DNA"/>
</dbReference>
<keyword evidence="1" id="KW-0812">Transmembrane</keyword>
<dbReference type="Proteomes" id="UP000262583">
    <property type="component" value="Chromosome"/>
</dbReference>
<protein>
    <recommendedName>
        <fullName evidence="4">Prepilin-type N-terminal cleavage/methylation domain-containing protein</fullName>
    </recommendedName>
</protein>
<proteinExistence type="predicted"/>
<dbReference type="NCBIfam" id="TIGR02532">
    <property type="entry name" value="IV_pilin_GFxxxE"/>
    <property type="match status" value="1"/>
</dbReference>
<dbReference type="InterPro" id="IPR012902">
    <property type="entry name" value="N_methyl_site"/>
</dbReference>
<dbReference type="InterPro" id="IPR045584">
    <property type="entry name" value="Pilin-like"/>
</dbReference>
<keyword evidence="1" id="KW-1133">Transmembrane helix</keyword>
<evidence type="ECO:0000313" key="3">
    <source>
        <dbReference type="Proteomes" id="UP000262583"/>
    </source>
</evidence>
<reference evidence="2 3" key="1">
    <citation type="submission" date="2018-05" db="EMBL/GenBank/DDBJ databases">
        <title>A metagenomic window into the 2 km-deep terrestrial subsurface aquifer revealed taxonomically and functionally diverse microbial community comprising novel uncultured bacterial lineages.</title>
        <authorList>
            <person name="Kadnikov V.V."/>
            <person name="Mardanov A.V."/>
            <person name="Beletsky A.V."/>
            <person name="Banks D."/>
            <person name="Pimenov N.V."/>
            <person name="Frank Y.A."/>
            <person name="Karnachuk O.V."/>
            <person name="Ravin N.V."/>
        </authorList>
    </citation>
    <scope>NUCLEOTIDE SEQUENCE [LARGE SCALE GENOMIC DNA]</scope>
    <source>
        <strain evidence="2">BY</strain>
    </source>
</reference>
<evidence type="ECO:0000313" key="2">
    <source>
        <dbReference type="EMBL" id="AXA36486.1"/>
    </source>
</evidence>
<organism evidence="2 3">
    <name type="scientific">Sumerlaea chitinivorans</name>
    <dbReference type="NCBI Taxonomy" id="2250252"/>
    <lineage>
        <taxon>Bacteria</taxon>
        <taxon>Candidatus Sumerlaeota</taxon>
        <taxon>Candidatus Sumerlaeia</taxon>
        <taxon>Candidatus Sumerlaeales</taxon>
        <taxon>Candidatus Sumerlaeaceae</taxon>
        <taxon>Candidatus Sumerlaea</taxon>
    </lineage>
</organism>
<keyword evidence="1" id="KW-0472">Membrane</keyword>
<dbReference type="SUPFAM" id="SSF54523">
    <property type="entry name" value="Pili subunits"/>
    <property type="match status" value="1"/>
</dbReference>
<evidence type="ECO:0008006" key="4">
    <source>
        <dbReference type="Google" id="ProtNLM"/>
    </source>
</evidence>
<name>A0A2Z4Y679_SUMC1</name>
<sequence>MKRIARNRNRGLTLTELLVVMLIIGLLSSIAVPVYINRMEDARVRLAMAECREIAMAEEQCAMIHGFYVPFQILDDLPHPRNLSLQGDTIRNEPDGTILLINPLIRPEDQRGSQLVLSTASGNPRVRDMIDHWAGPFINYQRVYTGNQDPKDPNFINTTEVRLDFPLDPWGQPYRFYSPLGIIGSNALNTDLTNLTFSFSDGSLTTNDDRNFQRYAVVSFGRDNLPETLTGTSRDDVIYFFGVTGVESEFGLRI</sequence>
<dbReference type="AlphaFoldDB" id="A0A2Z4Y679"/>
<gene>
    <name evidence="2" type="ORF">BRCON_1709</name>
</gene>
<dbReference type="Gene3D" id="3.30.700.10">
    <property type="entry name" value="Glycoprotein, Type 4 Pilin"/>
    <property type="match status" value="1"/>
</dbReference>
<feature type="transmembrane region" description="Helical" evidence="1">
    <location>
        <begin position="12"/>
        <end position="36"/>
    </location>
</feature>